<dbReference type="InterPro" id="IPR001296">
    <property type="entry name" value="Glyco_trans_1"/>
</dbReference>
<dbReference type="RefSeq" id="WP_248353059.1">
    <property type="nucleotide sequence ID" value="NZ_AP025591.1"/>
</dbReference>
<dbReference type="InterPro" id="IPR050194">
    <property type="entry name" value="Glycosyltransferase_grp1"/>
</dbReference>
<dbReference type="Proteomes" id="UP001162891">
    <property type="component" value="Chromosome"/>
</dbReference>
<protein>
    <submittedName>
        <fullName evidence="2">Colanic acid biosynthesis glycosyltransferase WcaL</fullName>
    </submittedName>
</protein>
<name>A0ABM7WYL4_9BACT</name>
<dbReference type="EMBL" id="AP025591">
    <property type="protein sequence ID" value="BDG04626.1"/>
    <property type="molecule type" value="Genomic_DNA"/>
</dbReference>
<dbReference type="CDD" id="cd03801">
    <property type="entry name" value="GT4_PimA-like"/>
    <property type="match status" value="1"/>
</dbReference>
<organism evidence="2 3">
    <name type="scientific">Anaeromyxobacter oryzae</name>
    <dbReference type="NCBI Taxonomy" id="2918170"/>
    <lineage>
        <taxon>Bacteria</taxon>
        <taxon>Pseudomonadati</taxon>
        <taxon>Myxococcota</taxon>
        <taxon>Myxococcia</taxon>
        <taxon>Myxococcales</taxon>
        <taxon>Cystobacterineae</taxon>
        <taxon>Anaeromyxobacteraceae</taxon>
        <taxon>Anaeromyxobacter</taxon>
    </lineage>
</organism>
<proteinExistence type="predicted"/>
<evidence type="ECO:0000313" key="3">
    <source>
        <dbReference type="Proteomes" id="UP001162891"/>
    </source>
</evidence>
<dbReference type="Gene3D" id="3.40.50.2000">
    <property type="entry name" value="Glycogen Phosphorylase B"/>
    <property type="match status" value="2"/>
</dbReference>
<dbReference type="SUPFAM" id="SSF53756">
    <property type="entry name" value="UDP-Glycosyltransferase/glycogen phosphorylase"/>
    <property type="match status" value="1"/>
</dbReference>
<evidence type="ECO:0000259" key="1">
    <source>
        <dbReference type="Pfam" id="PF00534"/>
    </source>
</evidence>
<reference evidence="3" key="1">
    <citation type="journal article" date="2022" name="Int. J. Syst. Evol. Microbiol.">
        <title>Anaeromyxobacter oryzae sp. nov., Anaeromyxobacter diazotrophicus sp. nov. and Anaeromyxobacter paludicola sp. nov., isolated from paddy soils.</title>
        <authorList>
            <person name="Itoh H."/>
            <person name="Xu Z."/>
            <person name="Mise K."/>
            <person name="Masuda Y."/>
            <person name="Ushijima N."/>
            <person name="Hayakawa C."/>
            <person name="Shiratori Y."/>
            <person name="Senoo K."/>
        </authorList>
    </citation>
    <scope>NUCLEOTIDE SEQUENCE [LARGE SCALE GENOMIC DNA]</scope>
    <source>
        <strain evidence="3">Red232</strain>
    </source>
</reference>
<sequence>MTGAPGVIAAGPRADVPALRPRIAYLVSQYPAPSHTFIRREIAALRRRGVLVDAYSIRPGECLSEADRAEQAGTFYVLRPPWRAFAGALAWSFARSPRRWFVTLAATMRHRLPGAAALVRSGFYFAEAMRLARELDRRRTTHLHDHFANAAAQVGLAAARYLGLGWSLSVHGLSDFDGPTAPLLAQKIAAAEFVACATRHGRARLVRLAPEGAWSKLHVVRCGVDPAALPHAEARRPPRPGEPLELVSVGRLAPEKGHAGLVEAFAEVLRRGVDARLTIVGGGSEEGRIRAAIAAHGVEGRVALRGRQPERVALEAMARAHVFVLSSLAEGLPVVLMEALALELPVVAPAIAGIPELVVHGETGLLYPAGDWRALADRVCALGADPQLRARLAAAGRARVAEEFDADRAAAPLATLFGARGPATAAAGGLRRAEP</sequence>
<feature type="domain" description="Glycosyl transferase family 1" evidence="1">
    <location>
        <begin position="236"/>
        <end position="398"/>
    </location>
</feature>
<gene>
    <name evidence="2" type="ORF">AMOR_36220</name>
</gene>
<keyword evidence="3" id="KW-1185">Reference proteome</keyword>
<evidence type="ECO:0000313" key="2">
    <source>
        <dbReference type="EMBL" id="BDG04626.1"/>
    </source>
</evidence>
<dbReference type="PANTHER" id="PTHR45947:SF14">
    <property type="entry name" value="SLL1723 PROTEIN"/>
    <property type="match status" value="1"/>
</dbReference>
<dbReference type="PANTHER" id="PTHR45947">
    <property type="entry name" value="SULFOQUINOVOSYL TRANSFERASE SQD2"/>
    <property type="match status" value="1"/>
</dbReference>
<dbReference type="Pfam" id="PF00534">
    <property type="entry name" value="Glycos_transf_1"/>
    <property type="match status" value="1"/>
</dbReference>
<accession>A0ABM7WYL4</accession>